<dbReference type="GO" id="GO:0051400">
    <property type="term" value="F:BH domain binding"/>
    <property type="evidence" value="ECO:0007669"/>
    <property type="project" value="TreeGrafter"/>
</dbReference>
<keyword evidence="17" id="KW-0539">Nucleus</keyword>
<evidence type="ECO:0000256" key="20">
    <source>
        <dbReference type="PROSITE-ProRule" id="PRU00025"/>
    </source>
</evidence>
<dbReference type="GO" id="GO:0001836">
    <property type="term" value="P:release of cytochrome c from mitochondria"/>
    <property type="evidence" value="ECO:0007669"/>
    <property type="project" value="TreeGrafter"/>
</dbReference>
<evidence type="ECO:0000256" key="11">
    <source>
        <dbReference type="ARBA" id="ARBA00022703"/>
    </source>
</evidence>
<evidence type="ECO:0000256" key="6">
    <source>
        <dbReference type="ARBA" id="ARBA00004528"/>
    </source>
</evidence>
<evidence type="ECO:0000256" key="21">
    <source>
        <dbReference type="SAM" id="MobiDB-lite"/>
    </source>
</evidence>
<dbReference type="InterPro" id="IPR003093">
    <property type="entry name" value="Bcl2_BH4"/>
</dbReference>
<evidence type="ECO:0000256" key="16">
    <source>
        <dbReference type="ARBA" id="ARBA00023212"/>
    </source>
</evidence>
<evidence type="ECO:0000256" key="7">
    <source>
        <dbReference type="ARBA" id="ARBA00009458"/>
    </source>
</evidence>
<dbReference type="PROSITE" id="PS50062">
    <property type="entry name" value="BCL2_FAMILY"/>
    <property type="match status" value="1"/>
</dbReference>
<dbReference type="CDD" id="cd06845">
    <property type="entry name" value="Bcl-2_like"/>
    <property type="match status" value="1"/>
</dbReference>
<dbReference type="GO" id="GO:0031965">
    <property type="term" value="C:nuclear membrane"/>
    <property type="evidence" value="ECO:0007669"/>
    <property type="project" value="UniProtKB-SubCell"/>
</dbReference>
<dbReference type="InterPro" id="IPR046371">
    <property type="entry name" value="Bcl-2_BH1-3"/>
</dbReference>
<dbReference type="PANTHER" id="PTHR11256">
    <property type="entry name" value="BCL-2 RELATED"/>
    <property type="match status" value="1"/>
</dbReference>
<keyword evidence="18" id="KW-0968">Cytoplasmic vesicle</keyword>
<proteinExistence type="inferred from homology"/>
<name>A0A8B9FKI5_9PSIT</name>
<keyword evidence="10" id="KW-0812">Transmembrane</keyword>
<dbReference type="GO" id="GO:0043066">
    <property type="term" value="P:negative regulation of apoptotic process"/>
    <property type="evidence" value="ECO:0007669"/>
    <property type="project" value="UniProtKB-ARBA"/>
</dbReference>
<dbReference type="AlphaFoldDB" id="A0A8B9FKI5"/>
<evidence type="ECO:0000313" key="23">
    <source>
        <dbReference type="Ensembl" id="ENSACOP00000009903.1"/>
    </source>
</evidence>
<dbReference type="GO" id="GO:0008630">
    <property type="term" value="P:intrinsic apoptotic signaling pathway in response to DNA damage"/>
    <property type="evidence" value="ECO:0007669"/>
    <property type="project" value="TreeGrafter"/>
</dbReference>
<dbReference type="InterPro" id="IPR002475">
    <property type="entry name" value="Bcl2-like"/>
</dbReference>
<dbReference type="SMART" id="SM00265">
    <property type="entry name" value="BH4"/>
    <property type="match status" value="1"/>
</dbReference>
<keyword evidence="24" id="KW-1185">Reference proteome</keyword>
<reference evidence="23" key="1">
    <citation type="submission" date="2025-08" db="UniProtKB">
        <authorList>
            <consortium name="Ensembl"/>
        </authorList>
    </citation>
    <scope>IDENTIFICATION</scope>
</reference>
<evidence type="ECO:0000256" key="14">
    <source>
        <dbReference type="ARBA" id="ARBA00023128"/>
    </source>
</evidence>
<dbReference type="SUPFAM" id="SSF56854">
    <property type="entry name" value="Bcl-2 inhibitors of programmed cell death"/>
    <property type="match status" value="1"/>
</dbReference>
<evidence type="ECO:0000256" key="4">
    <source>
        <dbReference type="ARBA" id="ARBA00004432"/>
    </source>
</evidence>
<keyword evidence="16" id="KW-0206">Cytoskeleton</keyword>
<protein>
    <recommendedName>
        <fullName evidence="8">Bcl-2-like protein 1</fullName>
    </recommendedName>
    <alternativeName>
        <fullName evidence="19">Apoptosis regulator Bcl-X</fullName>
    </alternativeName>
</protein>
<evidence type="ECO:0000256" key="12">
    <source>
        <dbReference type="ARBA" id="ARBA00022989"/>
    </source>
</evidence>
<dbReference type="FunFam" id="1.10.437.10:FF:000003">
    <property type="entry name" value="Bcl-2-like protein 1"/>
    <property type="match status" value="1"/>
</dbReference>
<dbReference type="GO" id="GO:0005829">
    <property type="term" value="C:cytosol"/>
    <property type="evidence" value="ECO:0007669"/>
    <property type="project" value="UniProtKB-SubCell"/>
</dbReference>
<dbReference type="PRINTS" id="PR01862">
    <property type="entry name" value="BCL2FAMILY"/>
</dbReference>
<evidence type="ECO:0000256" key="13">
    <source>
        <dbReference type="ARBA" id="ARBA00023018"/>
    </source>
</evidence>
<dbReference type="PROSITE" id="PS01080">
    <property type="entry name" value="BH1"/>
    <property type="match status" value="1"/>
</dbReference>
<dbReference type="Pfam" id="PF00452">
    <property type="entry name" value="Bcl-2"/>
    <property type="match status" value="1"/>
</dbReference>
<sequence length="433" mass="46582">MCPVRPALAARTRRFAAERGASGVGGAVPGAGGARVTPRLPSHRAPLGAAVTLGNAACPLPPAAVGQRRRRGAGGAELFNGRGGGGAASASAALRDWRSAAGPVRSHRSARAASRSPARPGPARSRLPAPGEARGLPGVQVRCSHRRCRRRAGSGAAECRSVRAPDHGLIEGVPGVKMSSSNRALVIDFVSYKLSQKGHSWSQLEEEDESRTDFAAEEVEMDGVLNGSPSWHPPASHVVNGAAMHRSSLQVHNTVQAADVRQALREAGDEFELRYRRAFSDLTSQLHITPGTAYQSFEQVVNELFRDGVNWGRIVAFFSFGGALCVESVDKEMRVLVGRIVSWMTTYLTDHLDPWIQENGGWERFVDLYGNDAAAEALRPRQHFSHQLPHWGAPGSGGRRCPPPRLLQVTWKRINRLIFACVSACVCVDVSLI</sequence>
<evidence type="ECO:0000256" key="10">
    <source>
        <dbReference type="ARBA" id="ARBA00022692"/>
    </source>
</evidence>
<dbReference type="InterPro" id="IPR036834">
    <property type="entry name" value="Bcl-2-like_sf"/>
</dbReference>
<dbReference type="GO" id="GO:0005741">
    <property type="term" value="C:mitochondrial outer membrane"/>
    <property type="evidence" value="ECO:0007669"/>
    <property type="project" value="TreeGrafter"/>
</dbReference>
<evidence type="ECO:0000256" key="2">
    <source>
        <dbReference type="ARBA" id="ARBA00004305"/>
    </source>
</evidence>
<evidence type="ECO:0000256" key="5">
    <source>
        <dbReference type="ARBA" id="ARBA00004514"/>
    </source>
</evidence>
<evidence type="ECO:0000256" key="3">
    <source>
        <dbReference type="ARBA" id="ARBA00004325"/>
    </source>
</evidence>
<dbReference type="PROSITE" id="PS50063">
    <property type="entry name" value="BH4_2"/>
    <property type="match status" value="1"/>
</dbReference>
<keyword evidence="11 20" id="KW-0053">Apoptosis</keyword>
<dbReference type="PROSITE" id="PS01260">
    <property type="entry name" value="BH4_1"/>
    <property type="match status" value="1"/>
</dbReference>
<dbReference type="InterPro" id="IPR020731">
    <property type="entry name" value="Bcl2_BH4_motif_CS"/>
</dbReference>
<comment type="subcellular location">
    <subcellularLocation>
        <location evidence="1">Cytoplasm</location>
        <location evidence="1">Cytoskeleton</location>
        <location evidence="1">Microtubule organizing center</location>
        <location evidence="1">Centrosome</location>
    </subcellularLocation>
    <subcellularLocation>
        <location evidence="5">Cytoplasm</location>
        <location evidence="5">Cytosol</location>
    </subcellularLocation>
    <subcellularLocation>
        <location evidence="4">Cytoplasmic vesicle</location>
        <location evidence="4">Secretory vesicle</location>
        <location evidence="4">Synaptic vesicle membrane</location>
    </subcellularLocation>
    <subcellularLocation>
        <location evidence="2">Mitochondrion matrix</location>
    </subcellularLocation>
    <subcellularLocation>
        <location evidence="3">Mitochondrion membrane</location>
    </subcellularLocation>
    <subcellularLocation>
        <location evidence="6">Nucleus membrane</location>
        <topology evidence="6">Single-pass membrane protein</topology>
        <orientation evidence="6">Cytoplasmic side</orientation>
    </subcellularLocation>
</comment>
<feature type="compositionally biased region" description="Low complexity" evidence="21">
    <location>
        <begin position="111"/>
        <end position="130"/>
    </location>
</feature>
<dbReference type="Proteomes" id="UP000694522">
    <property type="component" value="Unplaced"/>
</dbReference>
<evidence type="ECO:0000256" key="8">
    <source>
        <dbReference type="ARBA" id="ARBA00013629"/>
    </source>
</evidence>
<organism evidence="23 24">
    <name type="scientific">Amazona collaria</name>
    <name type="common">yellow-billed parrot</name>
    <dbReference type="NCBI Taxonomy" id="241587"/>
    <lineage>
        <taxon>Eukaryota</taxon>
        <taxon>Metazoa</taxon>
        <taxon>Chordata</taxon>
        <taxon>Craniata</taxon>
        <taxon>Vertebrata</taxon>
        <taxon>Euteleostomi</taxon>
        <taxon>Archelosauria</taxon>
        <taxon>Archosauria</taxon>
        <taxon>Dinosauria</taxon>
        <taxon>Saurischia</taxon>
        <taxon>Theropoda</taxon>
        <taxon>Coelurosauria</taxon>
        <taxon>Aves</taxon>
        <taxon>Neognathae</taxon>
        <taxon>Neoaves</taxon>
        <taxon>Telluraves</taxon>
        <taxon>Australaves</taxon>
        <taxon>Psittaciformes</taxon>
        <taxon>Psittacidae</taxon>
        <taxon>Amazona</taxon>
    </lineage>
</organism>
<evidence type="ECO:0000256" key="15">
    <source>
        <dbReference type="ARBA" id="ARBA00023136"/>
    </source>
</evidence>
<dbReference type="GO" id="GO:0005813">
    <property type="term" value="C:centrosome"/>
    <property type="evidence" value="ECO:0007669"/>
    <property type="project" value="UniProtKB-SubCell"/>
</dbReference>
<dbReference type="InterPro" id="IPR020726">
    <property type="entry name" value="Bcl2_BH2_motif_CS"/>
</dbReference>
<dbReference type="PRINTS" id="PR01864">
    <property type="entry name" value="APOPREGBCLX"/>
</dbReference>
<dbReference type="GO" id="GO:0005759">
    <property type="term" value="C:mitochondrial matrix"/>
    <property type="evidence" value="ECO:0007669"/>
    <property type="project" value="UniProtKB-SubCell"/>
</dbReference>
<dbReference type="InterPro" id="IPR020717">
    <property type="entry name" value="Bcl2_BH1_motif_CS"/>
</dbReference>
<dbReference type="InterPro" id="IPR020728">
    <property type="entry name" value="Bcl2_BH3_motif_CS"/>
</dbReference>
<accession>A0A8B9FKI5</accession>
<evidence type="ECO:0000256" key="19">
    <source>
        <dbReference type="ARBA" id="ARBA00030811"/>
    </source>
</evidence>
<dbReference type="PROSITE" id="PS01259">
    <property type="entry name" value="BH3"/>
    <property type="match status" value="1"/>
</dbReference>
<keyword evidence="15" id="KW-0472">Membrane</keyword>
<keyword evidence="9" id="KW-0963">Cytoplasm</keyword>
<reference evidence="23" key="2">
    <citation type="submission" date="2025-09" db="UniProtKB">
        <authorList>
            <consortium name="Ensembl"/>
        </authorList>
    </citation>
    <scope>IDENTIFICATION</scope>
</reference>
<evidence type="ECO:0000259" key="22">
    <source>
        <dbReference type="PROSITE" id="PS50063"/>
    </source>
</evidence>
<feature type="region of interest" description="Disordered" evidence="21">
    <location>
        <begin position="64"/>
        <end position="137"/>
    </location>
</feature>
<keyword evidence="13" id="KW-0770">Synapse</keyword>
<evidence type="ECO:0000256" key="9">
    <source>
        <dbReference type="ARBA" id="ARBA00022490"/>
    </source>
</evidence>
<dbReference type="GO" id="GO:0030672">
    <property type="term" value="C:synaptic vesicle membrane"/>
    <property type="evidence" value="ECO:0007669"/>
    <property type="project" value="UniProtKB-SubCell"/>
</dbReference>
<dbReference type="Pfam" id="PF02180">
    <property type="entry name" value="BH4"/>
    <property type="match status" value="1"/>
</dbReference>
<evidence type="ECO:0000256" key="17">
    <source>
        <dbReference type="ARBA" id="ARBA00023242"/>
    </source>
</evidence>
<dbReference type="SMART" id="SM00337">
    <property type="entry name" value="BCL"/>
    <property type="match status" value="1"/>
</dbReference>
<dbReference type="InterPro" id="IPR026298">
    <property type="entry name" value="Bcl-2_fam"/>
</dbReference>
<keyword evidence="12" id="KW-1133">Transmembrane helix</keyword>
<dbReference type="Gene3D" id="1.10.437.10">
    <property type="entry name" value="Blc2-like"/>
    <property type="match status" value="1"/>
</dbReference>
<dbReference type="PROSITE" id="PS01258">
    <property type="entry name" value="BH2"/>
    <property type="match status" value="1"/>
</dbReference>
<feature type="domain" description="Apoptosis regulator Bcl-2 family BH4" evidence="22">
    <location>
        <begin position="182"/>
        <end position="201"/>
    </location>
</feature>
<dbReference type="GO" id="GO:0097192">
    <property type="term" value="P:extrinsic apoptotic signaling pathway in absence of ligand"/>
    <property type="evidence" value="ECO:0007669"/>
    <property type="project" value="TreeGrafter"/>
</dbReference>
<comment type="similarity">
    <text evidence="7">Belongs to the Bcl-2 family.</text>
</comment>
<evidence type="ECO:0000256" key="1">
    <source>
        <dbReference type="ARBA" id="ARBA00004300"/>
    </source>
</evidence>
<feature type="short sequence motif" description="BH4" evidence="20">
    <location>
        <begin position="182"/>
        <end position="201"/>
    </location>
</feature>
<evidence type="ECO:0000313" key="24">
    <source>
        <dbReference type="Proteomes" id="UP000694522"/>
    </source>
</evidence>
<evidence type="ECO:0000256" key="18">
    <source>
        <dbReference type="ARBA" id="ARBA00023329"/>
    </source>
</evidence>
<dbReference type="InterPro" id="IPR013279">
    <property type="entry name" value="Apop_reg_BclX"/>
</dbReference>
<keyword evidence="14" id="KW-0496">Mitochondrion</keyword>
<dbReference type="Ensembl" id="ENSACOT00000010244.1">
    <property type="protein sequence ID" value="ENSACOP00000009903.1"/>
    <property type="gene ID" value="ENSACOG00000006887.1"/>
</dbReference>
<dbReference type="PANTHER" id="PTHR11256:SF12">
    <property type="entry name" value="BCL-2-LIKE PROTEIN 1"/>
    <property type="match status" value="1"/>
</dbReference>